<reference evidence="2" key="1">
    <citation type="submission" date="2024-01" db="EMBL/GenBank/DDBJ databases">
        <title>First draft genome sequence data of TA4-1, the type strain of Gram-positive actinobacterium Streptomyces chiangmaiensis.</title>
        <authorList>
            <person name="Yasawong M."/>
            <person name="Nantapong N."/>
        </authorList>
    </citation>
    <scope>NUCLEOTIDE SEQUENCE</scope>
    <source>
        <strain evidence="2">TA4-1</strain>
    </source>
</reference>
<comment type="caution">
    <text evidence="2">The sequence shown here is derived from an EMBL/GenBank/DDBJ whole genome shotgun (WGS) entry which is preliminary data.</text>
</comment>
<feature type="compositionally biased region" description="Low complexity" evidence="1">
    <location>
        <begin position="42"/>
        <end position="55"/>
    </location>
</feature>
<sequence>MDFTTSALIASWAAIALLALVVSGLVRQVHQLSRTQPHRPGRAGIAPGAPAPGLDTARRDDTARLDRLLTPGRPALLLFLDADCSTCVQVLAEAGAWTIRQGLSQDQALGQGRGDADPVAPQVLALYAGPAPEAGEGTVPVRGGQADLFTAYDIPATPYAVAVDAEGRIARSEPLGSPTALLRLLDDIHPATPRSLS</sequence>
<evidence type="ECO:0000256" key="1">
    <source>
        <dbReference type="SAM" id="MobiDB-lite"/>
    </source>
</evidence>
<dbReference type="Proteomes" id="UP001333996">
    <property type="component" value="Unassembled WGS sequence"/>
</dbReference>
<protein>
    <recommendedName>
        <fullName evidence="4">Thioredoxin domain-containing protein</fullName>
    </recommendedName>
</protein>
<name>A0ABU7FK93_9ACTN</name>
<dbReference type="EMBL" id="JAYWVC010000075">
    <property type="protein sequence ID" value="MED7824534.1"/>
    <property type="molecule type" value="Genomic_DNA"/>
</dbReference>
<gene>
    <name evidence="2" type="ORF">VXC91_21720</name>
</gene>
<accession>A0ABU7FK93</accession>
<evidence type="ECO:0008006" key="4">
    <source>
        <dbReference type="Google" id="ProtNLM"/>
    </source>
</evidence>
<feature type="region of interest" description="Disordered" evidence="1">
    <location>
        <begin position="33"/>
        <end position="57"/>
    </location>
</feature>
<organism evidence="2 3">
    <name type="scientific">Streptomyces chiangmaiensis</name>
    <dbReference type="NCBI Taxonomy" id="766497"/>
    <lineage>
        <taxon>Bacteria</taxon>
        <taxon>Bacillati</taxon>
        <taxon>Actinomycetota</taxon>
        <taxon>Actinomycetes</taxon>
        <taxon>Kitasatosporales</taxon>
        <taxon>Streptomycetaceae</taxon>
        <taxon>Streptomyces</taxon>
    </lineage>
</organism>
<proteinExistence type="predicted"/>
<evidence type="ECO:0000313" key="3">
    <source>
        <dbReference type="Proteomes" id="UP001333996"/>
    </source>
</evidence>
<dbReference type="RefSeq" id="WP_329508967.1">
    <property type="nucleotide sequence ID" value="NZ_BAAAYZ010000085.1"/>
</dbReference>
<keyword evidence="3" id="KW-1185">Reference proteome</keyword>
<evidence type="ECO:0000313" key="2">
    <source>
        <dbReference type="EMBL" id="MED7824534.1"/>
    </source>
</evidence>